<dbReference type="Pfam" id="PF22422">
    <property type="entry name" value="MGH1-like_GH"/>
    <property type="match status" value="1"/>
</dbReference>
<dbReference type="Pfam" id="PF14742">
    <property type="entry name" value="GDE_N_bis"/>
    <property type="match status" value="1"/>
</dbReference>
<gene>
    <name evidence="4" type="ORF">J2X01_003099</name>
</gene>
<evidence type="ECO:0000259" key="3">
    <source>
        <dbReference type="Pfam" id="PF22422"/>
    </source>
</evidence>
<evidence type="ECO:0000259" key="2">
    <source>
        <dbReference type="Pfam" id="PF14742"/>
    </source>
</evidence>
<evidence type="ECO:0000313" key="4">
    <source>
        <dbReference type="EMBL" id="MDR7083799.1"/>
    </source>
</evidence>
<dbReference type="EMBL" id="JAVDVQ010000014">
    <property type="protein sequence ID" value="MDR7083799.1"/>
    <property type="molecule type" value="Genomic_DNA"/>
</dbReference>
<keyword evidence="5" id="KW-1185">Reference proteome</keyword>
<reference evidence="4 5" key="1">
    <citation type="submission" date="2023-07" db="EMBL/GenBank/DDBJ databases">
        <title>Sorghum-associated microbial communities from plants grown in Nebraska, USA.</title>
        <authorList>
            <person name="Schachtman D."/>
        </authorList>
    </citation>
    <scope>NUCLEOTIDE SEQUENCE [LARGE SCALE GENOMIC DNA]</scope>
    <source>
        <strain evidence="4 5">BE167</strain>
    </source>
</reference>
<dbReference type="InterPro" id="IPR054491">
    <property type="entry name" value="MGH1-like_GH"/>
</dbReference>
<evidence type="ECO:0000256" key="1">
    <source>
        <dbReference type="SAM" id="MobiDB-lite"/>
    </source>
</evidence>
<dbReference type="InterPro" id="IPR032856">
    <property type="entry name" value="GDE_N_bis"/>
</dbReference>
<accession>A0ABU1UF31</accession>
<feature type="domain" description="Mannosylglycerate hydrolase MGH1-like glycoside hydrolase" evidence="3">
    <location>
        <begin position="390"/>
        <end position="596"/>
    </location>
</feature>
<dbReference type="InterPro" id="IPR012341">
    <property type="entry name" value="6hp_glycosidase-like_sf"/>
</dbReference>
<dbReference type="InterPro" id="IPR008928">
    <property type="entry name" value="6-hairpin_glycosidase_sf"/>
</dbReference>
<comment type="caution">
    <text evidence="4">The sequence shown here is derived from an EMBL/GenBank/DDBJ whole genome shotgun (WGS) entry which is preliminary data.</text>
</comment>
<dbReference type="SUPFAM" id="SSF48208">
    <property type="entry name" value="Six-hairpin glycosidases"/>
    <property type="match status" value="1"/>
</dbReference>
<feature type="domain" description="Putative glycogen debranching enzyme N-terminal" evidence="2">
    <location>
        <begin position="20"/>
        <end position="200"/>
    </location>
</feature>
<sequence length="715" mass="77211">MTAWNANTEAEIAGADAVTLLEGSSFCISAVSGDISPDGGTNGAFYQDTRIVSRWILRINGALREPLVAQRPDTFEATFVGRASWPDGKFDSPLIVRQERHVGPGLRDDITLENYSAEAVDCDIEILVDADQADLFEVKGGRQPNGAAVSRSVRDERLLVEAVRNGQRRGSAIRAAGAEITVDGLRFRATIAARGKWSTSVIVVPLINDVAPKEPFTEAGVPRQRTGVQRHLAWGESVPRISVADHGVEATLQRSQTDLGSLRIFDAENPGRVAVAAGAPWFMALFGRDSLLSSYMALLIDPTLAAGTLQTLADIQGTKVDADSEEQPGRIPHEVRFGVTAGLSLGGTAYYGTADATPLFVSLLGELSRWGLSGDIIDSLMPNADRALAWIELYGDRDGDGLVEYLRPNIHGLLNQGWKDSWDGINFADGRMAEPPTALCEVQGYVYSAYVARSLLARAKGDFSTEHRWAGRAAALKEAFNEKFWLPDKGYFALALDKDKNPVDSCTSNMGHCLWTGIVDEEKAPSVVERLMSPKMFTGWGIRTLASDMGAYNPVSYHNGSVWPHDTALVATGLMRYGFVDEATKIASGILDAAGHFDGQLPELFCGFDRSEFHGPVPYPTACSPQAWAAATPIQLARILLRFDPDFTRNAVHLAPILPEKFGDFRAENVLLGPSRITINAAGREGSVGGLPPGLKLLKEPRPPLDEGLGGRNGD</sequence>
<feature type="region of interest" description="Disordered" evidence="1">
    <location>
        <begin position="690"/>
        <end position="715"/>
    </location>
</feature>
<proteinExistence type="predicted"/>
<name>A0ABU1UF31_9MICC</name>
<organism evidence="4 5">
    <name type="scientific">Arthrobacter ginsengisoli</name>
    <dbReference type="NCBI Taxonomy" id="1356565"/>
    <lineage>
        <taxon>Bacteria</taxon>
        <taxon>Bacillati</taxon>
        <taxon>Actinomycetota</taxon>
        <taxon>Actinomycetes</taxon>
        <taxon>Micrococcales</taxon>
        <taxon>Micrococcaceae</taxon>
        <taxon>Arthrobacter</taxon>
    </lineage>
</organism>
<protein>
    <submittedName>
        <fullName evidence="4">Glycogen debranching enzyme</fullName>
    </submittedName>
</protein>
<dbReference type="RefSeq" id="WP_310059154.1">
    <property type="nucleotide sequence ID" value="NZ_JAVDVQ010000014.1"/>
</dbReference>
<evidence type="ECO:0000313" key="5">
    <source>
        <dbReference type="Proteomes" id="UP001252243"/>
    </source>
</evidence>
<dbReference type="Proteomes" id="UP001252243">
    <property type="component" value="Unassembled WGS sequence"/>
</dbReference>
<dbReference type="Gene3D" id="1.50.10.10">
    <property type="match status" value="1"/>
</dbReference>